<dbReference type="RefSeq" id="WP_008776242.1">
    <property type="nucleotide sequence ID" value="NZ_CAXTIO010000012.1"/>
</dbReference>
<gene>
    <name evidence="2" type="ORF">F3B98_05840</name>
    <name evidence="3" type="ORF">PO382_07105</name>
</gene>
<feature type="signal peptide" evidence="1">
    <location>
        <begin position="1"/>
        <end position="22"/>
    </location>
</feature>
<dbReference type="InterPro" id="IPR025345">
    <property type="entry name" value="DUF4249"/>
</dbReference>
<dbReference type="EMBL" id="JAQNZF010000007">
    <property type="protein sequence ID" value="MDC2741989.1"/>
    <property type="molecule type" value="Genomic_DNA"/>
</dbReference>
<reference evidence="3" key="2">
    <citation type="submission" date="2022-10" db="EMBL/GenBank/DDBJ databases">
        <title>Human gut microbiome strain richness.</title>
        <authorList>
            <person name="Chen-Liaw A."/>
        </authorList>
    </citation>
    <scope>NUCLEOTIDE SEQUENCE</scope>
    <source>
        <strain evidence="3">BSD2780120875st1_E1_BSD2780120875_150330</strain>
    </source>
</reference>
<protein>
    <submittedName>
        <fullName evidence="2">DUF4249 domain-containing protein</fullName>
    </submittedName>
</protein>
<organism evidence="2 4">
    <name type="scientific">Bacteroides ovatus</name>
    <dbReference type="NCBI Taxonomy" id="28116"/>
    <lineage>
        <taxon>Bacteria</taxon>
        <taxon>Pseudomonadati</taxon>
        <taxon>Bacteroidota</taxon>
        <taxon>Bacteroidia</taxon>
        <taxon>Bacteroidales</taxon>
        <taxon>Bacteroidaceae</taxon>
        <taxon>Bacteroides</taxon>
    </lineage>
</organism>
<accession>A0A139LF75</accession>
<comment type="caution">
    <text evidence="2">The sequence shown here is derived from an EMBL/GenBank/DDBJ whole genome shotgun (WGS) entry which is preliminary data.</text>
</comment>
<sequence length="332" mass="38222">MRTRICYPFILLIALLTTVSCENELPFSVKDNPPKLVMNALINADSLTNVLYLNFTGRGYATHVENATVEVRVNGQLSESLRPLPPQTEGDMQCRFHISSKFTPGDVVRIDALTDDGQYHAWTEVTVPQRPHEIADIDTVTIPMTKYYYTQNFLRYKINIKDRSNEDNYYRLIMDKQMTVKDYNEETGEFVSRTIHRYHFISREDIVLTDGQPTNSDDEDNGMFDTVKNIYGVFDDSRFKNTSYTMTVYNQTDIDGFPEYGTNVKMDIIVRLLSITETEYYYLKALNLVDSDAYDETINEPIKYPSNVHGGIGMIGISTETSKIIHIEKPQR</sequence>
<evidence type="ECO:0000256" key="1">
    <source>
        <dbReference type="SAM" id="SignalP"/>
    </source>
</evidence>
<dbReference type="Pfam" id="PF14054">
    <property type="entry name" value="DUF4249"/>
    <property type="match status" value="1"/>
</dbReference>
<reference evidence="2 4" key="1">
    <citation type="journal article" date="2019" name="Nat. Med.">
        <title>A library of human gut bacterial isolates paired with longitudinal multiomics data enables mechanistic microbiome research.</title>
        <authorList>
            <person name="Poyet M."/>
            <person name="Groussin M."/>
            <person name="Gibbons S.M."/>
            <person name="Avila-Pacheco J."/>
            <person name="Jiang X."/>
            <person name="Kearney S.M."/>
            <person name="Perrotta A.R."/>
            <person name="Berdy B."/>
            <person name="Zhao S."/>
            <person name="Lieberman T.D."/>
            <person name="Swanson P.K."/>
            <person name="Smith M."/>
            <person name="Roesemann S."/>
            <person name="Alexander J.E."/>
            <person name="Rich S.A."/>
            <person name="Livny J."/>
            <person name="Vlamakis H."/>
            <person name="Clish C."/>
            <person name="Bullock K."/>
            <person name="Deik A."/>
            <person name="Scott J."/>
            <person name="Pierce K.A."/>
            <person name="Xavier R.J."/>
            <person name="Alm E.J."/>
        </authorList>
    </citation>
    <scope>NUCLEOTIDE SEQUENCE [LARGE SCALE GENOMIC DNA]</scope>
    <source>
        <strain evidence="2 4">BIOML-A14</strain>
    </source>
</reference>
<dbReference type="AlphaFoldDB" id="A0A139LF75"/>
<keyword evidence="1" id="KW-0732">Signal</keyword>
<dbReference type="STRING" id="28116.Bovatus_02245"/>
<proteinExistence type="predicted"/>
<dbReference type="Proteomes" id="UP000435985">
    <property type="component" value="Unassembled WGS sequence"/>
</dbReference>
<dbReference type="Proteomes" id="UP001219389">
    <property type="component" value="Unassembled WGS sequence"/>
</dbReference>
<name>A0A139LF75_BACOV</name>
<feature type="chain" id="PRO_5042681991" evidence="1">
    <location>
        <begin position="23"/>
        <end position="332"/>
    </location>
</feature>
<evidence type="ECO:0000313" key="4">
    <source>
        <dbReference type="Proteomes" id="UP000435985"/>
    </source>
</evidence>
<dbReference type="EMBL" id="VWFO01000005">
    <property type="protein sequence ID" value="KAA4665760.1"/>
    <property type="molecule type" value="Genomic_DNA"/>
</dbReference>
<evidence type="ECO:0000313" key="3">
    <source>
        <dbReference type="EMBL" id="MDC2741989.1"/>
    </source>
</evidence>
<evidence type="ECO:0000313" key="2">
    <source>
        <dbReference type="EMBL" id="KAA4665760.1"/>
    </source>
</evidence>
<dbReference type="PROSITE" id="PS51257">
    <property type="entry name" value="PROKAR_LIPOPROTEIN"/>
    <property type="match status" value="1"/>
</dbReference>